<dbReference type="GO" id="GO:0046872">
    <property type="term" value="F:metal ion binding"/>
    <property type="evidence" value="ECO:0007669"/>
    <property type="project" value="UniProtKB-KW"/>
</dbReference>
<reference evidence="6 7" key="1">
    <citation type="journal article" date="2014" name="Genome Biol. Evol.">
        <title>The secreted proteins of Achlya hypogyna and Thraustotheca clavata identify the ancestral oomycete secretome and reveal gene acquisitions by horizontal gene transfer.</title>
        <authorList>
            <person name="Misner I."/>
            <person name="Blouin N."/>
            <person name="Leonard G."/>
            <person name="Richards T.A."/>
            <person name="Lane C.E."/>
        </authorList>
    </citation>
    <scope>NUCLEOTIDE SEQUENCE [LARGE SCALE GENOMIC DNA]</scope>
    <source>
        <strain evidence="6 7">ATCC 34112</strain>
    </source>
</reference>
<feature type="domain" description="JmjC" evidence="5">
    <location>
        <begin position="250"/>
        <end position="416"/>
    </location>
</feature>
<evidence type="ECO:0000256" key="3">
    <source>
        <dbReference type="SAM" id="MobiDB-lite"/>
    </source>
</evidence>
<organism evidence="6 7">
    <name type="scientific">Thraustotheca clavata</name>
    <dbReference type="NCBI Taxonomy" id="74557"/>
    <lineage>
        <taxon>Eukaryota</taxon>
        <taxon>Sar</taxon>
        <taxon>Stramenopiles</taxon>
        <taxon>Oomycota</taxon>
        <taxon>Saprolegniomycetes</taxon>
        <taxon>Saprolegniales</taxon>
        <taxon>Achlyaceae</taxon>
        <taxon>Thraustotheca</taxon>
    </lineage>
</organism>
<dbReference type="GO" id="GO:0032259">
    <property type="term" value="P:methylation"/>
    <property type="evidence" value="ECO:0007669"/>
    <property type="project" value="UniProtKB-KW"/>
</dbReference>
<dbReference type="PROSITE" id="PS51184">
    <property type="entry name" value="JMJC"/>
    <property type="match status" value="1"/>
</dbReference>
<keyword evidence="7" id="KW-1185">Reference proteome</keyword>
<dbReference type="SMART" id="SM00558">
    <property type="entry name" value="JmjC"/>
    <property type="match status" value="1"/>
</dbReference>
<keyword evidence="2" id="KW-0408">Iron</keyword>
<evidence type="ECO:0000256" key="2">
    <source>
        <dbReference type="ARBA" id="ARBA00023004"/>
    </source>
</evidence>
<dbReference type="InterPro" id="IPR003349">
    <property type="entry name" value="JmjN"/>
</dbReference>
<dbReference type="OrthoDB" id="1678912at2759"/>
<dbReference type="InterPro" id="IPR004198">
    <property type="entry name" value="Znf_C5HC2"/>
</dbReference>
<dbReference type="Proteomes" id="UP000243217">
    <property type="component" value="Unassembled WGS sequence"/>
</dbReference>
<accession>A0A1V9ZSS4</accession>
<name>A0A1V9ZSS4_9STRA</name>
<proteinExistence type="predicted"/>
<evidence type="ECO:0000256" key="1">
    <source>
        <dbReference type="ARBA" id="ARBA00022723"/>
    </source>
</evidence>
<dbReference type="GO" id="GO:0141052">
    <property type="term" value="F:histone H3 demethylase activity"/>
    <property type="evidence" value="ECO:0007669"/>
    <property type="project" value="UniProtKB-ARBA"/>
</dbReference>
<dbReference type="PANTHER" id="PTHR10694:SF33">
    <property type="entry name" value="LYSINE-SPECIFIC DEMETHYLASE 5"/>
    <property type="match status" value="1"/>
</dbReference>
<dbReference type="Pfam" id="PF02928">
    <property type="entry name" value="zf-C5HC2"/>
    <property type="match status" value="1"/>
</dbReference>
<dbReference type="Pfam" id="PF02373">
    <property type="entry name" value="JmjC"/>
    <property type="match status" value="1"/>
</dbReference>
<dbReference type="PANTHER" id="PTHR10694">
    <property type="entry name" value="LYSINE-SPECIFIC DEMETHYLASE"/>
    <property type="match status" value="1"/>
</dbReference>
<dbReference type="Pfam" id="PF02375">
    <property type="entry name" value="JmjN"/>
    <property type="match status" value="1"/>
</dbReference>
<feature type="domain" description="JmjN" evidence="4">
    <location>
        <begin position="85"/>
        <end position="126"/>
    </location>
</feature>
<dbReference type="SUPFAM" id="SSF51197">
    <property type="entry name" value="Clavaminate synthase-like"/>
    <property type="match status" value="1"/>
</dbReference>
<evidence type="ECO:0000313" key="6">
    <source>
        <dbReference type="EMBL" id="OQS01047.1"/>
    </source>
</evidence>
<comment type="caution">
    <text evidence="6">The sequence shown here is derived from an EMBL/GenBank/DDBJ whole genome shotgun (WGS) entry which is preliminary data.</text>
</comment>
<dbReference type="AlphaFoldDB" id="A0A1V9ZSS4"/>
<dbReference type="GO" id="GO:0005634">
    <property type="term" value="C:nucleus"/>
    <property type="evidence" value="ECO:0007669"/>
    <property type="project" value="TreeGrafter"/>
</dbReference>
<dbReference type="GO" id="GO:0000785">
    <property type="term" value="C:chromatin"/>
    <property type="evidence" value="ECO:0007669"/>
    <property type="project" value="TreeGrafter"/>
</dbReference>
<evidence type="ECO:0000313" key="7">
    <source>
        <dbReference type="Proteomes" id="UP000243217"/>
    </source>
</evidence>
<dbReference type="GO" id="GO:0010468">
    <property type="term" value="P:regulation of gene expression"/>
    <property type="evidence" value="ECO:0007669"/>
    <property type="project" value="TreeGrafter"/>
</dbReference>
<keyword evidence="6" id="KW-0489">Methyltransferase</keyword>
<keyword evidence="6" id="KW-0808">Transferase</keyword>
<keyword evidence="1" id="KW-0479">Metal-binding</keyword>
<gene>
    <name evidence="6" type="ORF">THRCLA_05794</name>
</gene>
<sequence length="594" mass="68578">MTKRMERMERMEMSDDNSDSSSDSSIEMWAPEPPKNTAKLRTRRAPRKQQVEFGLASEEETMIRLALQRSCKDVKLQVDEPLPSCRVFYPTIEEFAEPLKYIQKIAPEGRKTGIAKIVPPAGWNPPSMIDFEDNKVKIETKLQRLHHLQEGKEYSNGRKHTLKSYRKAADTFKEQWLARMNRTELNITSPDIEKEYWKLVETSYLPTQVEYANDIDNGLVGSCFPRTRKNIKSMLRKSPTENVDFTSRDYYETTAWNLNNLPFAPESCLSHVNARVNGINIPWMYFGTLFATFCWHCEDNYMYSINYMHSGAKKHWYGIPATDCAKFESAWKATMPERFKEDPDLFFHLVTMVSPFVAKRNKVNVYSLIQEPGQFVVTFPQGYHCGFSEGFNCSEAVNFALPDWIPYARICNDRYRLHNRTSVFPHDRLMYLLATKIKLDYATIEGCEHLLDELVLLAKEERDYRESYTEDGISTIVVMPPTDVALNEKTMAEDDEKQCCVCSHSVFFSGIVCACSPIKVACLRHGPKMCKCAMELKSFVEWISLDTLEKAVVRVSELLQELDTRQLKRALSDPYHLPPSKRVLPPSSSNIVTY</sequence>
<feature type="compositionally biased region" description="Basic and acidic residues" evidence="3">
    <location>
        <begin position="1"/>
        <end position="13"/>
    </location>
</feature>
<dbReference type="STRING" id="74557.A0A1V9ZSS4"/>
<dbReference type="Gene3D" id="2.60.120.650">
    <property type="entry name" value="Cupin"/>
    <property type="match status" value="1"/>
</dbReference>
<dbReference type="PROSITE" id="PS51183">
    <property type="entry name" value="JMJN"/>
    <property type="match status" value="1"/>
</dbReference>
<evidence type="ECO:0000259" key="4">
    <source>
        <dbReference type="PROSITE" id="PS51183"/>
    </source>
</evidence>
<protein>
    <submittedName>
        <fullName evidence="6">Histone demethylase</fullName>
    </submittedName>
</protein>
<feature type="region of interest" description="Disordered" evidence="3">
    <location>
        <begin position="1"/>
        <end position="46"/>
    </location>
</feature>
<dbReference type="GO" id="GO:0008168">
    <property type="term" value="F:methyltransferase activity"/>
    <property type="evidence" value="ECO:0007669"/>
    <property type="project" value="UniProtKB-KW"/>
</dbReference>
<dbReference type="EMBL" id="JNBS01001676">
    <property type="protein sequence ID" value="OQS01047.1"/>
    <property type="molecule type" value="Genomic_DNA"/>
</dbReference>
<dbReference type="InterPro" id="IPR003347">
    <property type="entry name" value="JmjC_dom"/>
</dbReference>
<dbReference type="SMART" id="SM00545">
    <property type="entry name" value="JmjN"/>
    <property type="match status" value="1"/>
</dbReference>
<evidence type="ECO:0000259" key="5">
    <source>
        <dbReference type="PROSITE" id="PS51184"/>
    </source>
</evidence>